<feature type="transmembrane region" description="Helical" evidence="6">
    <location>
        <begin position="291"/>
        <end position="313"/>
    </location>
</feature>
<protein>
    <recommendedName>
        <fullName evidence="7">Phosphate transport system permease protein</fullName>
    </recommendedName>
</protein>
<feature type="transmembrane region" description="Helical" evidence="6">
    <location>
        <begin position="141"/>
        <end position="165"/>
    </location>
</feature>
<gene>
    <name evidence="9" type="ORF">SAMD00020551_1817</name>
</gene>
<accession>A0A0A8X693</accession>
<keyword evidence="5 6" id="KW-0472">Membrane</keyword>
<dbReference type="GO" id="GO:0006817">
    <property type="term" value="P:phosphate ion transport"/>
    <property type="evidence" value="ECO:0007669"/>
    <property type="project" value="UniProtKB-KW"/>
</dbReference>
<evidence type="ECO:0000256" key="7">
    <source>
        <dbReference type="RuleBase" id="RU363054"/>
    </source>
</evidence>
<name>A0A0A8X693_MESS1</name>
<feature type="transmembrane region" description="Helical" evidence="6">
    <location>
        <begin position="92"/>
        <end position="120"/>
    </location>
</feature>
<dbReference type="Gene3D" id="1.10.3720.10">
    <property type="entry name" value="MetI-like"/>
    <property type="match status" value="1"/>
</dbReference>
<evidence type="ECO:0000259" key="8">
    <source>
        <dbReference type="PROSITE" id="PS50928"/>
    </source>
</evidence>
<dbReference type="CDD" id="cd06261">
    <property type="entry name" value="TM_PBP2"/>
    <property type="match status" value="1"/>
</dbReference>
<keyword evidence="3 6" id="KW-0812">Transmembrane</keyword>
<evidence type="ECO:0000313" key="9">
    <source>
        <dbReference type="EMBL" id="GAM13671.1"/>
    </source>
</evidence>
<evidence type="ECO:0000256" key="1">
    <source>
        <dbReference type="ARBA" id="ARBA00004141"/>
    </source>
</evidence>
<feature type="transmembrane region" description="Helical" evidence="6">
    <location>
        <begin position="177"/>
        <end position="200"/>
    </location>
</feature>
<keyword evidence="10" id="KW-1185">Reference proteome</keyword>
<dbReference type="RefSeq" id="WP_041965496.1">
    <property type="nucleotide sequence ID" value="NZ_BASE01000039.1"/>
</dbReference>
<comment type="similarity">
    <text evidence="7">Belongs to the binding-protein-dependent transport system permease family. CysTW subfamily.</text>
</comment>
<reference evidence="9 10" key="1">
    <citation type="submission" date="2013-06" db="EMBL/GenBank/DDBJ databases">
        <title>Whole genome shotgun sequence of Bacillus selenatarsenatis SF-1.</title>
        <authorList>
            <person name="Kuroda M."/>
            <person name="Sei K."/>
            <person name="Yamashita M."/>
            <person name="Ike M."/>
        </authorList>
    </citation>
    <scope>NUCLEOTIDE SEQUENCE [LARGE SCALE GENOMIC DNA]</scope>
    <source>
        <strain evidence="9 10">SF-1</strain>
    </source>
</reference>
<dbReference type="PANTHER" id="PTHR42727">
    <property type="entry name" value="PHOSPHATE TRANSPORT SYSTEM PERMEASE PROTEIN"/>
    <property type="match status" value="1"/>
</dbReference>
<evidence type="ECO:0000313" key="10">
    <source>
        <dbReference type="Proteomes" id="UP000031014"/>
    </source>
</evidence>
<keyword evidence="4 6" id="KW-1133">Transmembrane helix</keyword>
<keyword evidence="2 6" id="KW-0813">Transport</keyword>
<dbReference type="InterPro" id="IPR035906">
    <property type="entry name" value="MetI-like_sf"/>
</dbReference>
<keyword evidence="7" id="KW-1003">Cell membrane</keyword>
<dbReference type="STRING" id="1321606.SAMD00020551_1817"/>
<sequence>MKGVFFVAKGVVHEHDQNLNVREIIQEKKKTKSFNNYTEKFIPKILFGIAAISVFTTIGIVLTLLTETIAFFKDVPFIDFFTGTKLKPLGENAVFGVLPLLTGTLISTAIAMLVAIPVGLMTAVFLSEYASEKTRRLLKPILEILAGIPTIVYGFFAFTFVTPLLRSFIPGLEPTNILSPGIVMGIMIIPMVASLSEDAMSSVPNSMREGALALGATKLEVTWKVVIPAAISGIIASFVLGISRAIGETMIVTIASGSSKNFTFDVTQSMQTMTAYIVEVTGGEAAAGTTLYYSLYAVAMTLFVFTLIMNMVAQYISRKFREEY</sequence>
<dbReference type="AlphaFoldDB" id="A0A0A8X693"/>
<evidence type="ECO:0000256" key="2">
    <source>
        <dbReference type="ARBA" id="ARBA00022448"/>
    </source>
</evidence>
<dbReference type="PROSITE" id="PS50928">
    <property type="entry name" value="ABC_TM1"/>
    <property type="match status" value="1"/>
</dbReference>
<evidence type="ECO:0000256" key="3">
    <source>
        <dbReference type="ARBA" id="ARBA00022692"/>
    </source>
</evidence>
<dbReference type="PANTHER" id="PTHR42727:SF1">
    <property type="entry name" value="PHOSPHATE TRANSPORT SYSTEM PERMEASE"/>
    <property type="match status" value="1"/>
</dbReference>
<comment type="subcellular location">
    <subcellularLocation>
        <location evidence="6">Cell membrane</location>
        <topology evidence="6">Multi-pass membrane protein</topology>
    </subcellularLocation>
    <subcellularLocation>
        <location evidence="1">Membrane</location>
        <topology evidence="1">Multi-pass membrane protein</topology>
    </subcellularLocation>
</comment>
<proteinExistence type="inferred from homology"/>
<feature type="transmembrane region" description="Helical" evidence="6">
    <location>
        <begin position="45"/>
        <end position="72"/>
    </location>
</feature>
<keyword evidence="7" id="KW-0592">Phosphate transport</keyword>
<feature type="domain" description="ABC transmembrane type-1" evidence="8">
    <location>
        <begin position="101"/>
        <end position="313"/>
    </location>
</feature>
<organism evidence="9 10">
    <name type="scientific">Mesobacillus selenatarsenatis (strain DSM 18680 / JCM 14380 / FERM P-15431 / SF-1)</name>
    <dbReference type="NCBI Taxonomy" id="1321606"/>
    <lineage>
        <taxon>Bacteria</taxon>
        <taxon>Bacillati</taxon>
        <taxon>Bacillota</taxon>
        <taxon>Bacilli</taxon>
        <taxon>Bacillales</taxon>
        <taxon>Bacillaceae</taxon>
        <taxon>Mesobacillus</taxon>
    </lineage>
</organism>
<dbReference type="GO" id="GO:0005886">
    <property type="term" value="C:plasma membrane"/>
    <property type="evidence" value="ECO:0007669"/>
    <property type="project" value="UniProtKB-SubCell"/>
</dbReference>
<dbReference type="InterPro" id="IPR011864">
    <property type="entry name" value="Phosphate_PstC"/>
</dbReference>
<comment type="function">
    <text evidence="7">Part of the binding-protein-dependent transport system for phosphate; probably responsible for the translocation of the substrate across the membrane.</text>
</comment>
<evidence type="ECO:0000256" key="6">
    <source>
        <dbReference type="RuleBase" id="RU363032"/>
    </source>
</evidence>
<dbReference type="Proteomes" id="UP000031014">
    <property type="component" value="Unassembled WGS sequence"/>
</dbReference>
<evidence type="ECO:0000256" key="4">
    <source>
        <dbReference type="ARBA" id="ARBA00022989"/>
    </source>
</evidence>
<comment type="caution">
    <text evidence="9">The sequence shown here is derived from an EMBL/GenBank/DDBJ whole genome shotgun (WGS) entry which is preliminary data.</text>
</comment>
<dbReference type="NCBIfam" id="TIGR02138">
    <property type="entry name" value="phosphate_pstC"/>
    <property type="match status" value="1"/>
</dbReference>
<feature type="transmembrane region" description="Helical" evidence="6">
    <location>
        <begin position="221"/>
        <end position="242"/>
    </location>
</feature>
<dbReference type="SUPFAM" id="SSF161098">
    <property type="entry name" value="MetI-like"/>
    <property type="match status" value="1"/>
</dbReference>
<dbReference type="GO" id="GO:0005315">
    <property type="term" value="F:phosphate transmembrane transporter activity"/>
    <property type="evidence" value="ECO:0007669"/>
    <property type="project" value="InterPro"/>
</dbReference>
<evidence type="ECO:0000256" key="5">
    <source>
        <dbReference type="ARBA" id="ARBA00023136"/>
    </source>
</evidence>
<dbReference type="InterPro" id="IPR000515">
    <property type="entry name" value="MetI-like"/>
</dbReference>
<dbReference type="Pfam" id="PF00528">
    <property type="entry name" value="BPD_transp_1"/>
    <property type="match status" value="1"/>
</dbReference>
<dbReference type="OrthoDB" id="9785113at2"/>
<dbReference type="EMBL" id="BASE01000039">
    <property type="protein sequence ID" value="GAM13671.1"/>
    <property type="molecule type" value="Genomic_DNA"/>
</dbReference>